<dbReference type="SMART" id="SM00849">
    <property type="entry name" value="Lactamase_B"/>
    <property type="match status" value="1"/>
</dbReference>
<evidence type="ECO:0000256" key="4">
    <source>
        <dbReference type="ARBA" id="ARBA00022989"/>
    </source>
</evidence>
<dbReference type="InterPro" id="IPR036866">
    <property type="entry name" value="RibonucZ/Hydroxyglut_hydro"/>
</dbReference>
<dbReference type="InterPro" id="IPR001279">
    <property type="entry name" value="Metallo-B-lactamas"/>
</dbReference>
<dbReference type="PANTHER" id="PTHR30619:SF7">
    <property type="entry name" value="BETA-LACTAMASE DOMAIN PROTEIN"/>
    <property type="match status" value="1"/>
</dbReference>
<dbReference type="SUPFAM" id="SSF56281">
    <property type="entry name" value="Metallo-hydrolase/oxidoreductase"/>
    <property type="match status" value="1"/>
</dbReference>
<evidence type="ECO:0000256" key="2">
    <source>
        <dbReference type="ARBA" id="ARBA00022475"/>
    </source>
</evidence>
<reference evidence="9" key="1">
    <citation type="submission" date="2016-10" db="EMBL/GenBank/DDBJ databases">
        <authorList>
            <person name="Varghese N."/>
            <person name="Submissions S."/>
        </authorList>
    </citation>
    <scope>NUCLEOTIDE SEQUENCE [LARGE SCALE GENOMIC DNA]</scope>
    <source>
        <strain evidence="9">P18</strain>
    </source>
</reference>
<feature type="transmembrane region" description="Helical" evidence="6">
    <location>
        <begin position="370"/>
        <end position="389"/>
    </location>
</feature>
<dbReference type="InterPro" id="IPR004797">
    <property type="entry name" value="Competence_ComEC/Rec2"/>
</dbReference>
<evidence type="ECO:0000313" key="9">
    <source>
        <dbReference type="Proteomes" id="UP000182624"/>
    </source>
</evidence>
<dbReference type="Gene3D" id="3.60.15.10">
    <property type="entry name" value="Ribonuclease Z/Hydroxyacylglutathione hydrolase-like"/>
    <property type="match status" value="1"/>
</dbReference>
<feature type="transmembrane region" description="Helical" evidence="6">
    <location>
        <begin position="396"/>
        <end position="418"/>
    </location>
</feature>
<dbReference type="Pfam" id="PF00753">
    <property type="entry name" value="Lactamase_B"/>
    <property type="match status" value="1"/>
</dbReference>
<evidence type="ECO:0000256" key="6">
    <source>
        <dbReference type="SAM" id="Phobius"/>
    </source>
</evidence>
<dbReference type="PANTHER" id="PTHR30619">
    <property type="entry name" value="DNA INTERNALIZATION/COMPETENCE PROTEIN COMEC/REC2"/>
    <property type="match status" value="1"/>
</dbReference>
<dbReference type="GO" id="GO:0030420">
    <property type="term" value="P:establishment of competence for transformation"/>
    <property type="evidence" value="ECO:0007669"/>
    <property type="project" value="InterPro"/>
</dbReference>
<dbReference type="NCBIfam" id="TIGR00360">
    <property type="entry name" value="ComEC_N-term"/>
    <property type="match status" value="1"/>
</dbReference>
<dbReference type="InterPro" id="IPR004477">
    <property type="entry name" value="ComEC_N"/>
</dbReference>
<dbReference type="GO" id="GO:0005886">
    <property type="term" value="C:plasma membrane"/>
    <property type="evidence" value="ECO:0007669"/>
    <property type="project" value="UniProtKB-SubCell"/>
</dbReference>
<evidence type="ECO:0000256" key="1">
    <source>
        <dbReference type="ARBA" id="ARBA00004651"/>
    </source>
</evidence>
<feature type="transmembrane region" description="Helical" evidence="6">
    <location>
        <begin position="476"/>
        <end position="494"/>
    </location>
</feature>
<keyword evidence="3 6" id="KW-0812">Transmembrane</keyword>
<dbReference type="InterPro" id="IPR052159">
    <property type="entry name" value="Competence_DNA_uptake"/>
</dbReference>
<dbReference type="NCBIfam" id="TIGR00361">
    <property type="entry name" value="ComEC_Rec2"/>
    <property type="match status" value="1"/>
</dbReference>
<feature type="transmembrane region" description="Helical" evidence="6">
    <location>
        <begin position="293"/>
        <end position="313"/>
    </location>
</feature>
<keyword evidence="4 6" id="KW-1133">Transmembrane helix</keyword>
<comment type="subcellular location">
    <subcellularLocation>
        <location evidence="1">Cell membrane</location>
        <topology evidence="1">Multi-pass membrane protein</topology>
    </subcellularLocation>
</comment>
<sequence>MKRPLCAVALIMAVIVYIYLELFSSKLIVYEPEESFKETIKVVGVVIHKEQKKNSLGDIYTALYLVPEKSLKGKFEYIECYLSAGSYEPSIGETVLVAGKMKVFQEPRNPGEFDSRLYYSTLKIAYCIKNARVEKNNGKKDIFKESLYKMRLFFERNLDESMDEEDAAIMKAMLLGNKSFMDEEIKDLYKDSGIMHILAVSGLHISIIGMGIYRLLRKIRAPGGMATALAIIIMFCYGSMCGMNTSAFRAILMFTFRLLAPLIGRTYDIFTSLSMAFILLLLEQPLYLYNSGFLFSFGAIVGIALVKPVLAPLSLSYESFSMKFVNDEDESFLKKVTKKCFDSITTCLAIMIVTLPVYTSFYYVYPIGSIILNLVVLPLMGVLMVMGIMSMTIGALLVLIGKALGIGTHFILLFYKASCSLSRFHGGFTWYVGHSSEVQVVTYVILVSSLLAVLNYERHGLVSENSTRNKLLKVDALKYFFLLFSIVVLTFRIHPDLEINMIDVGQGDGILISSSGKNLLIDGGSTSCKNVGKYKIIPFLKYKGVGKIDAAVVTHEDEDHISGLLEIMDDMEKGGICIKKLILPEVSEKSRGENFNHVEKRAIELGVPIIYINTGESFNMAEASFLCLNPQKNMITEGANAYSTVLYMEYGNFTALFTGDMEKEGLDNVKNILKLSRTDVTLLKVAHHGSMYTTDEEFLELTKPKFALISCGVDNKYGHPHKETLDRLKSITAATYRTDEDGCITIEVNGDHIKIMSFLE</sequence>
<gene>
    <name evidence="8" type="ORF">SAMN04487928_10394</name>
</gene>
<evidence type="ECO:0000256" key="3">
    <source>
        <dbReference type="ARBA" id="ARBA00022692"/>
    </source>
</evidence>
<evidence type="ECO:0000313" key="8">
    <source>
        <dbReference type="EMBL" id="SFP52861.1"/>
    </source>
</evidence>
<accession>A0A1I5R3G7</accession>
<feature type="domain" description="Metallo-beta-lactamase" evidence="7">
    <location>
        <begin position="506"/>
        <end position="713"/>
    </location>
</feature>
<feature type="transmembrane region" description="Helical" evidence="6">
    <location>
        <begin position="194"/>
        <end position="216"/>
    </location>
</feature>
<dbReference type="Proteomes" id="UP000182624">
    <property type="component" value="Unassembled WGS sequence"/>
</dbReference>
<name>A0A1I5R3G7_9FIRM</name>
<proteinExistence type="predicted"/>
<keyword evidence="5 6" id="KW-0472">Membrane</keyword>
<evidence type="ECO:0000256" key="5">
    <source>
        <dbReference type="ARBA" id="ARBA00023136"/>
    </source>
</evidence>
<dbReference type="Pfam" id="PF03772">
    <property type="entry name" value="Competence"/>
    <property type="match status" value="1"/>
</dbReference>
<dbReference type="AlphaFoldDB" id="A0A1I5R3G7"/>
<protein>
    <submittedName>
        <fullName evidence="8">Competence protein ComEC</fullName>
    </submittedName>
</protein>
<feature type="transmembrane region" description="Helical" evidence="6">
    <location>
        <begin position="223"/>
        <end position="240"/>
    </location>
</feature>
<evidence type="ECO:0000259" key="7">
    <source>
        <dbReference type="SMART" id="SM00849"/>
    </source>
</evidence>
<feature type="transmembrane region" description="Helical" evidence="6">
    <location>
        <begin position="270"/>
        <end position="287"/>
    </location>
</feature>
<dbReference type="InterPro" id="IPR035681">
    <property type="entry name" value="ComA-like_MBL"/>
</dbReference>
<keyword evidence="2" id="KW-1003">Cell membrane</keyword>
<organism evidence="8 9">
    <name type="scientific">Butyrivibrio proteoclasticus</name>
    <dbReference type="NCBI Taxonomy" id="43305"/>
    <lineage>
        <taxon>Bacteria</taxon>
        <taxon>Bacillati</taxon>
        <taxon>Bacillota</taxon>
        <taxon>Clostridia</taxon>
        <taxon>Lachnospirales</taxon>
        <taxon>Lachnospiraceae</taxon>
        <taxon>Butyrivibrio</taxon>
    </lineage>
</organism>
<feature type="transmembrane region" description="Helical" evidence="6">
    <location>
        <begin position="344"/>
        <end position="364"/>
    </location>
</feature>
<dbReference type="EMBL" id="FOXO01000003">
    <property type="protein sequence ID" value="SFP52861.1"/>
    <property type="molecule type" value="Genomic_DNA"/>
</dbReference>
<dbReference type="OrthoDB" id="9761531at2"/>
<dbReference type="RefSeq" id="WP_074884124.1">
    <property type="nucleotide sequence ID" value="NZ_FOXO01000003.1"/>
</dbReference>
<keyword evidence="9" id="KW-1185">Reference proteome</keyword>
<dbReference type="CDD" id="cd07731">
    <property type="entry name" value="ComA-like_MBL-fold"/>
    <property type="match status" value="1"/>
</dbReference>